<sequence length="107" mass="12543">MLMLRKVTTFLFMSLSYPVMANSPSTSNSGTIYFHGTIVEPPCQFNWDKNYTKMLCWYNGKQFNQEKTIEYQKDNNSPLSMPKYIGKEEIKWIGKNKKLGIITITYH</sequence>
<dbReference type="RefSeq" id="WP_245737387.1">
    <property type="nucleotide sequence ID" value="NZ_CAWRAH010000068.1"/>
</dbReference>
<feature type="signal peptide" evidence="1">
    <location>
        <begin position="1"/>
        <end position="21"/>
    </location>
</feature>
<dbReference type="Proteomes" id="UP000199011">
    <property type="component" value="Unassembled WGS sequence"/>
</dbReference>
<protein>
    <recommendedName>
        <fullName evidence="4">Type 1 fimbrial protein</fullName>
    </recommendedName>
</protein>
<dbReference type="AlphaFoldDB" id="A0A1I5CND2"/>
<proteinExistence type="predicted"/>
<evidence type="ECO:0000313" key="3">
    <source>
        <dbReference type="Proteomes" id="UP000199011"/>
    </source>
</evidence>
<accession>A0A1I5CND2</accession>
<feature type="chain" id="PRO_5011779491" description="Type 1 fimbrial protein" evidence="1">
    <location>
        <begin position="22"/>
        <end position="107"/>
    </location>
</feature>
<evidence type="ECO:0000313" key="2">
    <source>
        <dbReference type="EMBL" id="SFN88392.1"/>
    </source>
</evidence>
<gene>
    <name evidence="2" type="ORF">SAMN05421579_12840</name>
</gene>
<name>A0A1I5CND2_9GAMM</name>
<organism evidence="2 3">
    <name type="scientific">Xenorhabdus japonica</name>
    <dbReference type="NCBI Taxonomy" id="53341"/>
    <lineage>
        <taxon>Bacteria</taxon>
        <taxon>Pseudomonadati</taxon>
        <taxon>Pseudomonadota</taxon>
        <taxon>Gammaproteobacteria</taxon>
        <taxon>Enterobacterales</taxon>
        <taxon>Morganellaceae</taxon>
        <taxon>Xenorhabdus</taxon>
    </lineage>
</organism>
<dbReference type="EMBL" id="FOVO01000028">
    <property type="protein sequence ID" value="SFN88392.1"/>
    <property type="molecule type" value="Genomic_DNA"/>
</dbReference>
<evidence type="ECO:0000256" key="1">
    <source>
        <dbReference type="SAM" id="SignalP"/>
    </source>
</evidence>
<evidence type="ECO:0008006" key="4">
    <source>
        <dbReference type="Google" id="ProtNLM"/>
    </source>
</evidence>
<reference evidence="3" key="1">
    <citation type="submission" date="2016-10" db="EMBL/GenBank/DDBJ databases">
        <authorList>
            <person name="Varghese N."/>
            <person name="Submissions S."/>
        </authorList>
    </citation>
    <scope>NUCLEOTIDE SEQUENCE [LARGE SCALE GENOMIC DNA]</scope>
    <source>
        <strain evidence="3">DSM 16522</strain>
    </source>
</reference>
<keyword evidence="3" id="KW-1185">Reference proteome</keyword>
<keyword evidence="1" id="KW-0732">Signal</keyword>
<dbReference type="STRING" id="53341.SAMN05421579_12840"/>